<accession>A0A504YHZ6</accession>
<protein>
    <submittedName>
        <fullName evidence="1">Uncharacterized protein</fullName>
    </submittedName>
</protein>
<gene>
    <name evidence="1" type="ORF">FGIG_08912</name>
</gene>
<comment type="caution">
    <text evidence="1">The sequence shown here is derived from an EMBL/GenBank/DDBJ whole genome shotgun (WGS) entry which is preliminary data.</text>
</comment>
<evidence type="ECO:0000313" key="2">
    <source>
        <dbReference type="Proteomes" id="UP000316759"/>
    </source>
</evidence>
<proteinExistence type="predicted"/>
<sequence>MFARLSSALEKHFHFSCRSEQGPCGPQGPRGRECKQLLHSPSNIVPFDWFAHIVINSFLSTTGFEMLCCIT</sequence>
<dbReference type="Proteomes" id="UP000316759">
    <property type="component" value="Unassembled WGS sequence"/>
</dbReference>
<organism evidence="1 2">
    <name type="scientific">Fasciola gigantica</name>
    <name type="common">Giant liver fluke</name>
    <dbReference type="NCBI Taxonomy" id="46835"/>
    <lineage>
        <taxon>Eukaryota</taxon>
        <taxon>Metazoa</taxon>
        <taxon>Spiralia</taxon>
        <taxon>Lophotrochozoa</taxon>
        <taxon>Platyhelminthes</taxon>
        <taxon>Trematoda</taxon>
        <taxon>Digenea</taxon>
        <taxon>Plagiorchiida</taxon>
        <taxon>Echinostomata</taxon>
        <taxon>Echinostomatoidea</taxon>
        <taxon>Fasciolidae</taxon>
        <taxon>Fasciola</taxon>
    </lineage>
</organism>
<reference evidence="1 2" key="1">
    <citation type="submission" date="2019-04" db="EMBL/GenBank/DDBJ databases">
        <title>Annotation for the trematode Fasciola gigantica.</title>
        <authorList>
            <person name="Choi Y.-J."/>
        </authorList>
    </citation>
    <scope>NUCLEOTIDE SEQUENCE [LARGE SCALE GENOMIC DNA]</scope>
    <source>
        <strain evidence="1">Uganda_cow_1</strain>
    </source>
</reference>
<dbReference type="AlphaFoldDB" id="A0A504YHZ6"/>
<dbReference type="EMBL" id="SUNJ01013077">
    <property type="protein sequence ID" value="TPP57530.1"/>
    <property type="molecule type" value="Genomic_DNA"/>
</dbReference>
<name>A0A504YHZ6_FASGI</name>
<evidence type="ECO:0000313" key="1">
    <source>
        <dbReference type="EMBL" id="TPP57530.1"/>
    </source>
</evidence>
<keyword evidence="2" id="KW-1185">Reference proteome</keyword>